<evidence type="ECO:0000313" key="1">
    <source>
        <dbReference type="EMBL" id="MPL70091.1"/>
    </source>
</evidence>
<protein>
    <submittedName>
        <fullName evidence="1">Uncharacterized protein</fullName>
    </submittedName>
</protein>
<organism evidence="1">
    <name type="scientific">bioreactor metagenome</name>
    <dbReference type="NCBI Taxonomy" id="1076179"/>
    <lineage>
        <taxon>unclassified sequences</taxon>
        <taxon>metagenomes</taxon>
        <taxon>ecological metagenomes</taxon>
    </lineage>
</organism>
<comment type="caution">
    <text evidence="1">The sequence shown here is derived from an EMBL/GenBank/DDBJ whole genome shotgun (WGS) entry which is preliminary data.</text>
</comment>
<dbReference type="Gene3D" id="3.40.50.2020">
    <property type="match status" value="1"/>
</dbReference>
<gene>
    <name evidence="1" type="ORF">SDC9_15842</name>
</gene>
<dbReference type="AlphaFoldDB" id="A0A644TWL6"/>
<name>A0A644TWL6_9ZZZZ</name>
<accession>A0A644TWL6</accession>
<dbReference type="EMBL" id="VSSQ01000051">
    <property type="protein sequence ID" value="MPL70091.1"/>
    <property type="molecule type" value="Genomic_DNA"/>
</dbReference>
<proteinExistence type="predicted"/>
<dbReference type="SUPFAM" id="SSF53271">
    <property type="entry name" value="PRTase-like"/>
    <property type="match status" value="1"/>
</dbReference>
<dbReference type="InterPro" id="IPR029057">
    <property type="entry name" value="PRTase-like"/>
</dbReference>
<sequence length="342" mass="40003">MLYSKIIHENTLYILLHAEQVYQNFHLFDENLGFFTSELTRETIERVGKEIKKVSGINSIIIDFFQLEENHNSFIELSNIVTHCIKSKIDISLIRINESLYNKINIHKFKTENYNLKESTTKICDRNYFNLFSKECICIKEFDKDIFNLYEKKLLEKDLYIEDQDKEKQYSESSNVILPKYLNIKRFIEDKEISFIGLYLLCKKTINEELIPDLRVDERPVIVFPSITASYLASIFAKLACCDIAYRDHIGPKNKIYRTIQKGIFMESKKHLIISDVICMGTEIQITKNIIEHEGAKIEGVLSIINVKVTDKTPNNNVISLIDLTKEKNKGINYKIQTNFQL</sequence>
<reference evidence="1" key="1">
    <citation type="submission" date="2019-08" db="EMBL/GenBank/DDBJ databases">
        <authorList>
            <person name="Kucharzyk K."/>
            <person name="Murdoch R.W."/>
            <person name="Higgins S."/>
            <person name="Loffler F."/>
        </authorList>
    </citation>
    <scope>NUCLEOTIDE SEQUENCE</scope>
</reference>